<evidence type="ECO:0000313" key="2">
    <source>
        <dbReference type="Proteomes" id="UP001143910"/>
    </source>
</evidence>
<accession>A0ACC1NPV5</accession>
<protein>
    <submittedName>
        <fullName evidence="1">Uncharacterized protein</fullName>
    </submittedName>
</protein>
<evidence type="ECO:0000313" key="1">
    <source>
        <dbReference type="EMBL" id="KAJ2980843.1"/>
    </source>
</evidence>
<keyword evidence="2" id="KW-1185">Reference proteome</keyword>
<organism evidence="1 2">
    <name type="scientific">Zarea fungicola</name>
    <dbReference type="NCBI Taxonomy" id="93591"/>
    <lineage>
        <taxon>Eukaryota</taxon>
        <taxon>Fungi</taxon>
        <taxon>Dikarya</taxon>
        <taxon>Ascomycota</taxon>
        <taxon>Pezizomycotina</taxon>
        <taxon>Sordariomycetes</taxon>
        <taxon>Hypocreomycetidae</taxon>
        <taxon>Hypocreales</taxon>
        <taxon>Cordycipitaceae</taxon>
        <taxon>Zarea</taxon>
    </lineage>
</organism>
<name>A0ACC1NPV5_9HYPO</name>
<dbReference type="Proteomes" id="UP001143910">
    <property type="component" value="Unassembled WGS sequence"/>
</dbReference>
<comment type="caution">
    <text evidence="1">The sequence shown here is derived from an EMBL/GenBank/DDBJ whole genome shotgun (WGS) entry which is preliminary data.</text>
</comment>
<gene>
    <name evidence="1" type="ORF">NQ176_g2393</name>
</gene>
<proteinExistence type="predicted"/>
<reference evidence="1" key="1">
    <citation type="submission" date="2022-08" db="EMBL/GenBank/DDBJ databases">
        <title>Genome Sequence of Lecanicillium fungicola.</title>
        <authorList>
            <person name="Buettner E."/>
        </authorList>
    </citation>
    <scope>NUCLEOTIDE SEQUENCE</scope>
    <source>
        <strain evidence="1">Babe33</strain>
    </source>
</reference>
<dbReference type="EMBL" id="JANJQO010000169">
    <property type="protein sequence ID" value="KAJ2980843.1"/>
    <property type="molecule type" value="Genomic_DNA"/>
</dbReference>
<sequence>MIAGTHAPRQGASLATTSEAARTQNACRVCRERKVKCSGSHPCRFCSKRRLECVFRDSSKRKLYSVDYVSGLEAQFRSANAATQPPDNSSPDGASEASAARDVPCKAKVVGQKFTAAICGPSADDYLEPSRETAHIGHTAVASGARSKSQHSGESAVETDELSYPAIFTHPSLSSSVNFGSQVKAMPGDPSRGLTRSSQLTTGSRDNAYGLFEEPSTGFSDGFLWPSESDAEQLLSTVMSALGKVQHLFDARAFADRFSRDYLQVTEGTHPVDAWYVELLLVLAVGALLKGCKSPGESFPGAQFFTAATMNFPNMIQLRAAGTLGVEISGLSAFFLQCADRKEDAYIHAGMALRLSVSMGLFREHLNENLSRSEAVHRNRLAWSVYMQEKRLAAATGNPSLISDSMISIARPMPSPGFDSAVILNVNISIATITGQVLETVYSHKKQPEESFVSGVRDILVSLGRARDAMPPDCVMDFSSPFPLTRDCITLNLMLYQAIILTTRPALLHLAKARITNQEISGRYEVFEKFSKNCIDAAERSLFVLCAARDQDLIAPFGFFDLDGLFSVAFVLILAKLVSFDSQGARMANGIDVAMNLFDYLAKRGNKAALNRKADFEQMCNHAGISLEGTIASSGGVSENMTLQNDATNTPRYDAVTDGAQASVETPSRLESLESSSLPSFWQPENISFDSFFYSIPSDFYTVYQNVDLALSGSVELDWEQLESNTNSCQGYRALE</sequence>